<dbReference type="Gene3D" id="3.40.50.150">
    <property type="entry name" value="Vaccinia Virus protein VP39"/>
    <property type="match status" value="1"/>
</dbReference>
<dbReference type="SUPFAM" id="SSF53335">
    <property type="entry name" value="S-adenosyl-L-methionine-dependent methyltransferases"/>
    <property type="match status" value="1"/>
</dbReference>
<keyword evidence="5" id="KW-1185">Reference proteome</keyword>
<dbReference type="PANTHER" id="PTHR10629:SF50">
    <property type="entry name" value="DNA (CYTOSINE-5)-METHYLTRANSFERASE CMT3"/>
    <property type="match status" value="1"/>
</dbReference>
<evidence type="ECO:0000313" key="5">
    <source>
        <dbReference type="Proteomes" id="UP000657918"/>
    </source>
</evidence>
<dbReference type="Gene3D" id="2.30.30.490">
    <property type="match status" value="1"/>
</dbReference>
<dbReference type="Pfam" id="PF00646">
    <property type="entry name" value="F-box"/>
    <property type="match status" value="1"/>
</dbReference>
<dbReference type="Gene3D" id="3.90.120.10">
    <property type="entry name" value="DNA Methylase, subunit A, domain 2"/>
    <property type="match status" value="1"/>
</dbReference>
<dbReference type="InterPro" id="IPR001810">
    <property type="entry name" value="F-box_dom"/>
</dbReference>
<dbReference type="Pfam" id="PF08268">
    <property type="entry name" value="FBA_3"/>
    <property type="match status" value="1"/>
</dbReference>
<dbReference type="InterPro" id="IPR036047">
    <property type="entry name" value="F-box-like_dom_sf"/>
</dbReference>
<gene>
    <name evidence="4" type="ORF">SADUNF_Sadunf03G0163500</name>
</gene>
<accession>A0A835N563</accession>
<dbReference type="GO" id="GO:0003677">
    <property type="term" value="F:DNA binding"/>
    <property type="evidence" value="ECO:0007669"/>
    <property type="project" value="TreeGrafter"/>
</dbReference>
<feature type="domain" description="Chromo" evidence="3">
    <location>
        <begin position="321"/>
        <end position="365"/>
    </location>
</feature>
<evidence type="ECO:0000313" key="4">
    <source>
        <dbReference type="EMBL" id="KAF9686484.1"/>
    </source>
</evidence>
<dbReference type="EMBL" id="JADGMS010000003">
    <property type="protein sequence ID" value="KAF9686484.1"/>
    <property type="molecule type" value="Genomic_DNA"/>
</dbReference>
<dbReference type="InterPro" id="IPR000953">
    <property type="entry name" value="Chromo/chromo_shadow_dom"/>
</dbReference>
<dbReference type="GO" id="GO:0005634">
    <property type="term" value="C:nucleus"/>
    <property type="evidence" value="ECO:0007669"/>
    <property type="project" value="TreeGrafter"/>
</dbReference>
<evidence type="ECO:0000256" key="2">
    <source>
        <dbReference type="SAM" id="Phobius"/>
    </source>
</evidence>
<dbReference type="InterPro" id="IPR029063">
    <property type="entry name" value="SAM-dependent_MTases_sf"/>
</dbReference>
<dbReference type="SUPFAM" id="SSF81383">
    <property type="entry name" value="F-box domain"/>
    <property type="match status" value="1"/>
</dbReference>
<feature type="compositionally biased region" description="Acidic residues" evidence="1">
    <location>
        <begin position="298"/>
        <end position="309"/>
    </location>
</feature>
<keyword evidence="2" id="KW-0472">Membrane</keyword>
<comment type="caution">
    <text evidence="4">The sequence shown here is derived from an EMBL/GenBank/DDBJ whole genome shotgun (WGS) entry which is preliminary data.</text>
</comment>
<dbReference type="GO" id="GO:0003886">
    <property type="term" value="F:DNA (cytosine-5-)-methyltransferase activity"/>
    <property type="evidence" value="ECO:0007669"/>
    <property type="project" value="TreeGrafter"/>
</dbReference>
<feature type="transmembrane region" description="Helical" evidence="2">
    <location>
        <begin position="167"/>
        <end position="189"/>
    </location>
</feature>
<dbReference type="OrthoDB" id="5376140at2759"/>
<dbReference type="PANTHER" id="PTHR10629">
    <property type="entry name" value="CYTOSINE-SPECIFIC METHYLTRANSFERASE"/>
    <property type="match status" value="1"/>
</dbReference>
<keyword evidence="2" id="KW-1133">Transmembrane helix</keyword>
<organism evidence="4 5">
    <name type="scientific">Salix dunnii</name>
    <dbReference type="NCBI Taxonomy" id="1413687"/>
    <lineage>
        <taxon>Eukaryota</taxon>
        <taxon>Viridiplantae</taxon>
        <taxon>Streptophyta</taxon>
        <taxon>Embryophyta</taxon>
        <taxon>Tracheophyta</taxon>
        <taxon>Spermatophyta</taxon>
        <taxon>Magnoliopsida</taxon>
        <taxon>eudicotyledons</taxon>
        <taxon>Gunneridae</taxon>
        <taxon>Pentapetalae</taxon>
        <taxon>rosids</taxon>
        <taxon>fabids</taxon>
        <taxon>Malpighiales</taxon>
        <taxon>Salicaceae</taxon>
        <taxon>Saliceae</taxon>
        <taxon>Salix</taxon>
    </lineage>
</organism>
<dbReference type="PROSITE" id="PS50013">
    <property type="entry name" value="CHROMO_2"/>
    <property type="match status" value="1"/>
</dbReference>
<name>A0A835N563_9ROSI</name>
<feature type="region of interest" description="Disordered" evidence="1">
    <location>
        <begin position="294"/>
        <end position="316"/>
    </location>
</feature>
<dbReference type="GO" id="GO:0044027">
    <property type="term" value="P:negative regulation of gene expression via chromosomal CpG island methylation"/>
    <property type="evidence" value="ECO:0007669"/>
    <property type="project" value="TreeGrafter"/>
</dbReference>
<proteinExistence type="predicted"/>
<dbReference type="InterPro" id="IPR023780">
    <property type="entry name" value="Chromo_domain"/>
</dbReference>
<dbReference type="Proteomes" id="UP000657918">
    <property type="component" value="Unassembled WGS sequence"/>
</dbReference>
<dbReference type="InterPro" id="IPR013187">
    <property type="entry name" value="F-box-assoc_dom_typ3"/>
</dbReference>
<protein>
    <recommendedName>
        <fullName evidence="3">Chromo domain-containing protein</fullName>
    </recommendedName>
</protein>
<reference evidence="4 5" key="1">
    <citation type="submission" date="2020-10" db="EMBL/GenBank/DDBJ databases">
        <title>Plant Genome Project.</title>
        <authorList>
            <person name="Zhang R.-G."/>
        </authorList>
    </citation>
    <scope>NUCLEOTIDE SEQUENCE [LARGE SCALE GENOMIC DNA]</scope>
    <source>
        <strain evidence="4">FAFU-HL-1</strain>
        <tissue evidence="4">Leaf</tissue>
    </source>
</reference>
<evidence type="ECO:0000256" key="1">
    <source>
        <dbReference type="SAM" id="MobiDB-lite"/>
    </source>
</evidence>
<dbReference type="Pfam" id="PF00385">
    <property type="entry name" value="Chromo"/>
    <property type="match status" value="1"/>
</dbReference>
<sequence length="985" mass="112213">MKRRRGFVRVQVPGAEAERSGLIDMLLRREISDILFGFEMEFRRTIWLHIGFSFMIMHNRSLFTSLFLLCIDVDGIMYDLYDNAHVKASDGEPDYIWRIIEMFESKDRALYFTAQWVHFWCDMKLVVKTILFCNRSLKITTFRIQSVFSFLRFIMTIPWSVAQKLNIVRLALNVWILLFLVSLSFDFIVTKWVKFGVTIQVTNSDIDAAQVKYECDEDSETSGSSKSEAALLDLYSGCGAMSTGLCLGSNLSGLNLVTVRNEAAEDFLMLLKEWEKLCIRFSLVKNDDPEEKQTYCFDMDDDDDSDDSNDNDHDNDNFEVFEVEKILEIGYGEPKEIGGECDHYFKVSWKNYGPDYDTWEPISGLRPKFVLMENDVDLLKFANGFLGRHAIGCLTSMKYQAQLGMLVAEAYGLPWFHIRKLAQYPLPTHDALGRGIAPVELMCPLELNDDDYQQGANFRDLLGVRVRPDIKVEWDPEVSRQYLSSGKALVPDYAMTSVNESSSKPVARLLWDEIAPTVVTRAESHKQATLHPEQRSIQVHSSGQCNCTTAVPVARLSGSMTSSCSTHLPSSIMTLPKQKPLSSVDVVLGIDDLVTEILLRVPAKAVLKLKLVSKKWLSIISPTSFAIRHTRRNPHTVSALLLRFSSFFKEPPTHKHVSLDGKSLVYLSYDFLDFDPNNPGCFSTYVSQSCNGLLLCPKWRWCPAERSKPTDYIFNPTTRQFALLPLPPNDGKYFTRIHLVFDPSVSPHYRVVCVQFFNSELKIYVYSSETTDWKLSVKLDNFDLLSVNFTNGVSWNGAVHWMSPSGNGLRYLLDMECLQTIPRPPLPENWQDQDFRYFGESGGQLHFIGILGGNQNPDDLNMGIVSSGMSHDRSSDQSIVVYSMEKDCSKWFAKYCLHMNAIVMAYPEITEDKDLTASPFSAKKWFDLLSFIEEKDEEGALLVMRICGEIISYSFKNNILKKILSFPLKHATCYAFNYTETLSCV</sequence>
<evidence type="ECO:0000259" key="3">
    <source>
        <dbReference type="PROSITE" id="PS50013"/>
    </source>
</evidence>
<dbReference type="InterPro" id="IPR050390">
    <property type="entry name" value="C5-Methyltransferase"/>
</dbReference>
<dbReference type="AlphaFoldDB" id="A0A835N563"/>
<keyword evidence="2" id="KW-0812">Transmembrane</keyword>
<dbReference type="InterPro" id="IPR043151">
    <property type="entry name" value="BAH_sf"/>
</dbReference>